<reference evidence="1 2" key="1">
    <citation type="submission" date="2019-05" db="EMBL/GenBank/DDBJ databases">
        <title>Mikania micrantha, genome provides insights into the molecular mechanism of rapid growth.</title>
        <authorList>
            <person name="Liu B."/>
        </authorList>
    </citation>
    <scope>NUCLEOTIDE SEQUENCE [LARGE SCALE GENOMIC DNA]</scope>
    <source>
        <strain evidence="1">NLD-2019</strain>
        <tissue evidence="1">Leaf</tissue>
    </source>
</reference>
<sequence length="117" mass="13445">MATYQQRIAKSYNKNIRIRRFHVGDLVLRKAFKNTTNPANGKLAPKWEGPYKIESEAGKRAYKLTNLEGEPLPRSWNAIHLKYSRRIDETLCLNPCSDLKSDLDQDHAQTLSLAAKF</sequence>
<gene>
    <name evidence="1" type="ORF">E3N88_29086</name>
</gene>
<evidence type="ECO:0008006" key="3">
    <source>
        <dbReference type="Google" id="ProtNLM"/>
    </source>
</evidence>
<protein>
    <recommendedName>
        <fullName evidence="3">Reverse transcriptase domain-containing protein</fullName>
    </recommendedName>
</protein>
<keyword evidence="2" id="KW-1185">Reference proteome</keyword>
<evidence type="ECO:0000313" key="1">
    <source>
        <dbReference type="EMBL" id="KAD4180495.1"/>
    </source>
</evidence>
<dbReference type="EMBL" id="SZYD01000014">
    <property type="protein sequence ID" value="KAD4180495.1"/>
    <property type="molecule type" value="Genomic_DNA"/>
</dbReference>
<comment type="caution">
    <text evidence="1">The sequence shown here is derived from an EMBL/GenBank/DDBJ whole genome shotgun (WGS) entry which is preliminary data.</text>
</comment>
<dbReference type="OrthoDB" id="1744372at2759"/>
<dbReference type="Proteomes" id="UP000326396">
    <property type="component" value="Linkage Group LG4"/>
</dbReference>
<proteinExistence type="predicted"/>
<name>A0A5N6N462_9ASTR</name>
<dbReference type="AlphaFoldDB" id="A0A5N6N462"/>
<organism evidence="1 2">
    <name type="scientific">Mikania micrantha</name>
    <name type="common">bitter vine</name>
    <dbReference type="NCBI Taxonomy" id="192012"/>
    <lineage>
        <taxon>Eukaryota</taxon>
        <taxon>Viridiplantae</taxon>
        <taxon>Streptophyta</taxon>
        <taxon>Embryophyta</taxon>
        <taxon>Tracheophyta</taxon>
        <taxon>Spermatophyta</taxon>
        <taxon>Magnoliopsida</taxon>
        <taxon>eudicotyledons</taxon>
        <taxon>Gunneridae</taxon>
        <taxon>Pentapetalae</taxon>
        <taxon>asterids</taxon>
        <taxon>campanulids</taxon>
        <taxon>Asterales</taxon>
        <taxon>Asteraceae</taxon>
        <taxon>Asteroideae</taxon>
        <taxon>Heliantheae alliance</taxon>
        <taxon>Eupatorieae</taxon>
        <taxon>Mikania</taxon>
    </lineage>
</organism>
<accession>A0A5N6N462</accession>
<evidence type="ECO:0000313" key="2">
    <source>
        <dbReference type="Proteomes" id="UP000326396"/>
    </source>
</evidence>